<protein>
    <recommendedName>
        <fullName evidence="5">Peptidase M28 domain-containing protein</fullName>
    </recommendedName>
</protein>
<comment type="subcellular location">
    <subcellularLocation>
        <location evidence="2">Endoplasmic reticulum</location>
    </subcellularLocation>
</comment>
<dbReference type="InterPro" id="IPR007484">
    <property type="entry name" value="Peptidase_M28"/>
</dbReference>
<dbReference type="InterPro" id="IPR045175">
    <property type="entry name" value="M28_fam"/>
</dbReference>
<dbReference type="Pfam" id="PF04389">
    <property type="entry name" value="Peptidase_M28"/>
    <property type="match status" value="1"/>
</dbReference>
<comment type="cofactor">
    <cofactor evidence="1">
        <name>Zn(2+)</name>
        <dbReference type="ChEBI" id="CHEBI:29105"/>
    </cofactor>
</comment>
<evidence type="ECO:0000259" key="5">
    <source>
        <dbReference type="Pfam" id="PF04389"/>
    </source>
</evidence>
<feature type="transmembrane region" description="Helical" evidence="4">
    <location>
        <begin position="12"/>
        <end position="30"/>
    </location>
</feature>
<evidence type="ECO:0000313" key="7">
    <source>
        <dbReference type="Proteomes" id="UP001057375"/>
    </source>
</evidence>
<feature type="non-terminal residue" evidence="6">
    <location>
        <position position="369"/>
    </location>
</feature>
<keyword evidence="4" id="KW-1133">Transmembrane helix</keyword>
<evidence type="ECO:0000256" key="2">
    <source>
        <dbReference type="ARBA" id="ARBA00004240"/>
    </source>
</evidence>
<reference evidence="6" key="1">
    <citation type="submission" date="2022-03" db="EMBL/GenBank/DDBJ databases">
        <title>Draft genome sequence of Aduncisulcus paluster, a free-living microaerophilic Fornicata.</title>
        <authorList>
            <person name="Yuyama I."/>
            <person name="Kume K."/>
            <person name="Tamura T."/>
            <person name="Inagaki Y."/>
            <person name="Hashimoto T."/>
        </authorList>
    </citation>
    <scope>NUCLEOTIDE SEQUENCE</scope>
    <source>
        <strain evidence="6">NY0171</strain>
    </source>
</reference>
<keyword evidence="7" id="KW-1185">Reference proteome</keyword>
<proteinExistence type="predicted"/>
<dbReference type="SUPFAM" id="SSF53187">
    <property type="entry name" value="Zn-dependent exopeptidases"/>
    <property type="match status" value="1"/>
</dbReference>
<dbReference type="Proteomes" id="UP001057375">
    <property type="component" value="Unassembled WGS sequence"/>
</dbReference>
<gene>
    <name evidence="6" type="ORF">ADUPG1_010551</name>
</gene>
<feature type="domain" description="Peptidase M28" evidence="5">
    <location>
        <begin position="154"/>
        <end position="271"/>
    </location>
</feature>
<name>A0ABQ5JSA4_9EUKA</name>
<dbReference type="Gene3D" id="3.40.630.10">
    <property type="entry name" value="Zn peptidases"/>
    <property type="match status" value="1"/>
</dbReference>
<dbReference type="PANTHER" id="PTHR12147">
    <property type="entry name" value="METALLOPEPTIDASE M28 FAMILY MEMBER"/>
    <property type="match status" value="1"/>
</dbReference>
<keyword evidence="3" id="KW-0256">Endoplasmic reticulum</keyword>
<evidence type="ECO:0000256" key="4">
    <source>
        <dbReference type="SAM" id="Phobius"/>
    </source>
</evidence>
<keyword evidence="4" id="KW-0812">Transmembrane</keyword>
<dbReference type="PANTHER" id="PTHR12147:SF22">
    <property type="entry name" value="ENDOPLASMIC RETICULUM METALLOPEPTIDASE 1"/>
    <property type="match status" value="1"/>
</dbReference>
<accession>A0ABQ5JSA4</accession>
<comment type="caution">
    <text evidence="6">The sequence shown here is derived from an EMBL/GenBank/DDBJ whole genome shotgun (WGS) entry which is preliminary data.</text>
</comment>
<sequence>MPHTLCSNRAIPLAIPVVVILLGFYIFNFWPFPQVDTKTIGSIKQIIAEVEAEASSAHNSRHHEIYLQPSSHEVYTPGWKRAMDYVFSQMAGYKVFPHPIFQIDIEQKGLPPGSSTTTTLGHAHSVNFWTSGTQAIVIRIALRDSEIPLDELPCILVSAHVDSTFAGPGISDDFLGVATSIQVIRDLMSSKQISKELVTSMRENNFGIVFAFLGEEENTVSGSTAVFQASSFIRQCSFVVNIEAMGCGGALSLTRTKFPSSVHTIEQISQVYSSLITRGVLQGNKSPFNFSSSASPPPDSMTETLLSFLDLPFISPSGLYYGNSLTQEIMEKHLISNATDLKNYLDLGMDGMDVVFVARSDRYHHSVDD</sequence>
<organism evidence="6 7">
    <name type="scientific">Aduncisulcus paluster</name>
    <dbReference type="NCBI Taxonomy" id="2918883"/>
    <lineage>
        <taxon>Eukaryota</taxon>
        <taxon>Metamonada</taxon>
        <taxon>Carpediemonas-like organisms</taxon>
        <taxon>Aduncisulcus</taxon>
    </lineage>
</organism>
<dbReference type="EMBL" id="BQXS01011617">
    <property type="protein sequence ID" value="GKT14742.1"/>
    <property type="molecule type" value="Genomic_DNA"/>
</dbReference>
<evidence type="ECO:0000313" key="6">
    <source>
        <dbReference type="EMBL" id="GKT14742.1"/>
    </source>
</evidence>
<evidence type="ECO:0000256" key="3">
    <source>
        <dbReference type="ARBA" id="ARBA00022824"/>
    </source>
</evidence>
<evidence type="ECO:0000256" key="1">
    <source>
        <dbReference type="ARBA" id="ARBA00001947"/>
    </source>
</evidence>
<keyword evidence="4" id="KW-0472">Membrane</keyword>